<dbReference type="InterPro" id="IPR027443">
    <property type="entry name" value="IPNS-like_sf"/>
</dbReference>
<dbReference type="GO" id="GO:0097295">
    <property type="term" value="P:morphine biosynthetic process"/>
    <property type="evidence" value="ECO:0007669"/>
    <property type="project" value="UniProtKB-ARBA"/>
</dbReference>
<dbReference type="SUPFAM" id="SSF51197">
    <property type="entry name" value="Clavaminate synthase-like"/>
    <property type="match status" value="1"/>
</dbReference>
<dbReference type="FunFam" id="2.60.120.330:FF:000001">
    <property type="entry name" value="Protein SRG1"/>
    <property type="match status" value="1"/>
</dbReference>
<dbReference type="InterPro" id="IPR005123">
    <property type="entry name" value="Oxoglu/Fe-dep_dioxygenase_dom"/>
</dbReference>
<dbReference type="Proteomes" id="UP001417504">
    <property type="component" value="Unassembled WGS sequence"/>
</dbReference>
<comment type="caution">
    <text evidence="9">The sequence shown here is derived from an EMBL/GenBank/DDBJ whole genome shotgun (WGS) entry which is preliminary data.</text>
</comment>
<evidence type="ECO:0000313" key="10">
    <source>
        <dbReference type="Proteomes" id="UP001417504"/>
    </source>
</evidence>
<reference evidence="9 10" key="1">
    <citation type="submission" date="2024-01" db="EMBL/GenBank/DDBJ databases">
        <title>Genome assemblies of Stephania.</title>
        <authorList>
            <person name="Yang L."/>
        </authorList>
    </citation>
    <scope>NUCLEOTIDE SEQUENCE [LARGE SCALE GENOMIC DNA]</scope>
    <source>
        <strain evidence="9">QJT</strain>
        <tissue evidence="9">Leaf</tissue>
    </source>
</reference>
<keyword evidence="4 6" id="KW-0560">Oxidoreductase</keyword>
<dbReference type="AlphaFoldDB" id="A0AAP0IHW7"/>
<dbReference type="Pfam" id="PF03171">
    <property type="entry name" value="2OG-FeII_Oxy"/>
    <property type="match status" value="1"/>
</dbReference>
<proteinExistence type="inferred from homology"/>
<feature type="region of interest" description="Disordered" evidence="7">
    <location>
        <begin position="364"/>
        <end position="405"/>
    </location>
</feature>
<accession>A0AAP0IHW7</accession>
<dbReference type="InterPro" id="IPR050295">
    <property type="entry name" value="Plant_2OG-oxidoreductases"/>
</dbReference>
<feature type="domain" description="Fe2OG dioxygenase" evidence="8">
    <location>
        <begin position="205"/>
        <end position="305"/>
    </location>
</feature>
<evidence type="ECO:0000256" key="6">
    <source>
        <dbReference type="RuleBase" id="RU003682"/>
    </source>
</evidence>
<dbReference type="EMBL" id="JBBNAE010000006">
    <property type="protein sequence ID" value="KAK9115753.1"/>
    <property type="molecule type" value="Genomic_DNA"/>
</dbReference>
<dbReference type="GO" id="GO:0046872">
    <property type="term" value="F:metal ion binding"/>
    <property type="evidence" value="ECO:0007669"/>
    <property type="project" value="UniProtKB-KW"/>
</dbReference>
<organism evidence="9 10">
    <name type="scientific">Stephania japonica</name>
    <dbReference type="NCBI Taxonomy" id="461633"/>
    <lineage>
        <taxon>Eukaryota</taxon>
        <taxon>Viridiplantae</taxon>
        <taxon>Streptophyta</taxon>
        <taxon>Embryophyta</taxon>
        <taxon>Tracheophyta</taxon>
        <taxon>Spermatophyta</taxon>
        <taxon>Magnoliopsida</taxon>
        <taxon>Ranunculales</taxon>
        <taxon>Menispermaceae</taxon>
        <taxon>Menispermoideae</taxon>
        <taxon>Cissampelideae</taxon>
        <taxon>Stephania</taxon>
    </lineage>
</organism>
<comment type="cofactor">
    <cofactor evidence="1">
        <name>Fe cation</name>
        <dbReference type="ChEBI" id="CHEBI:24875"/>
    </cofactor>
</comment>
<name>A0AAP0IHW7_9MAGN</name>
<evidence type="ECO:0000256" key="5">
    <source>
        <dbReference type="ARBA" id="ARBA00023004"/>
    </source>
</evidence>
<evidence type="ECO:0000256" key="2">
    <source>
        <dbReference type="ARBA" id="ARBA00008056"/>
    </source>
</evidence>
<dbReference type="Pfam" id="PF14226">
    <property type="entry name" value="DIOX_N"/>
    <property type="match status" value="1"/>
</dbReference>
<protein>
    <recommendedName>
        <fullName evidence="8">Fe2OG dioxygenase domain-containing protein</fullName>
    </recommendedName>
</protein>
<evidence type="ECO:0000256" key="1">
    <source>
        <dbReference type="ARBA" id="ARBA00001962"/>
    </source>
</evidence>
<dbReference type="Gene3D" id="2.60.120.330">
    <property type="entry name" value="B-lactam Antibiotic, Isopenicillin N Synthase, Chain"/>
    <property type="match status" value="1"/>
</dbReference>
<keyword evidence="3 6" id="KW-0479">Metal-binding</keyword>
<feature type="compositionally biased region" description="Low complexity" evidence="7">
    <location>
        <begin position="365"/>
        <end position="393"/>
    </location>
</feature>
<gene>
    <name evidence="9" type="ORF">Sjap_014700</name>
</gene>
<evidence type="ECO:0000256" key="3">
    <source>
        <dbReference type="ARBA" id="ARBA00022723"/>
    </source>
</evidence>
<sequence>MSSGREFGGSLPVGNVQELASNKELNGVPDRYVRPELAFDAVRVDDSLKIPVIDLSRLNDDQKFAHDELMKLHHACEDWGFFQLINHGVGEDVIEKMKDDTKEFFKLPLEKKKTYSQLPNSLEGYGQALVVSEDQKLDWADMLFILPQPFNDRNMRFWPTHPPSFRESLDQYSAEIQKIALVLFGLLAKNLGLEPEKLTDHFKYGPQGVRMNYYPPCPQADKVLGISPHSDANGLTLLLQVNEVQGLQIRKNGIWVPVEPIPGALIVNIGDVIEIMSNGRYKSIEHRVVVNQKEERLSIAAFHSQKSDIDIGPIPDLVKENDLNYITVTFEEFKRQVITNKLDGKSLVDHMKIKNVPLPYPNVCPVSSASRPPQSSGPQSSPISGSSPVVPQSPDDDVELQVGFV</sequence>
<dbReference type="PANTHER" id="PTHR47991">
    <property type="entry name" value="OXOGLUTARATE/IRON-DEPENDENT DIOXYGENASE"/>
    <property type="match status" value="1"/>
</dbReference>
<dbReference type="GO" id="GO:0016706">
    <property type="term" value="F:2-oxoglutarate-dependent dioxygenase activity"/>
    <property type="evidence" value="ECO:0007669"/>
    <property type="project" value="UniProtKB-ARBA"/>
</dbReference>
<dbReference type="InterPro" id="IPR044861">
    <property type="entry name" value="IPNS-like_FE2OG_OXY"/>
</dbReference>
<dbReference type="PROSITE" id="PS51471">
    <property type="entry name" value="FE2OG_OXY"/>
    <property type="match status" value="1"/>
</dbReference>
<keyword evidence="5 6" id="KW-0408">Iron</keyword>
<keyword evidence="10" id="KW-1185">Reference proteome</keyword>
<evidence type="ECO:0000313" key="9">
    <source>
        <dbReference type="EMBL" id="KAK9115753.1"/>
    </source>
</evidence>
<evidence type="ECO:0000256" key="7">
    <source>
        <dbReference type="SAM" id="MobiDB-lite"/>
    </source>
</evidence>
<evidence type="ECO:0000259" key="8">
    <source>
        <dbReference type="PROSITE" id="PS51471"/>
    </source>
</evidence>
<dbReference type="InterPro" id="IPR026992">
    <property type="entry name" value="DIOX_N"/>
</dbReference>
<comment type="similarity">
    <text evidence="2 6">Belongs to the iron/ascorbate-dependent oxidoreductase family.</text>
</comment>
<evidence type="ECO:0000256" key="4">
    <source>
        <dbReference type="ARBA" id="ARBA00023002"/>
    </source>
</evidence>